<proteinExistence type="predicted"/>
<feature type="compositionally biased region" description="Polar residues" evidence="1">
    <location>
        <begin position="378"/>
        <end position="392"/>
    </location>
</feature>
<sequence>MTGPPFGPDDRPVGIIETTKDDTSTLWGEFDLVDNANSRSRAPIVVTGTARLSTRSVSSLVGKHQITSTVFDVAASHSSTPSASSPPSPPPATATSFPSSSTLQTTVATSSPSSAPDHEEEKVWEMIQTLSGECLLNNAMHNAAANFLAYESLQRLIREKKELTYERDKLLAKRDQTVLHLSELENRATKADILETCLQQSEQEDAILAATDREAASAKRVINLEVNLNSKCEALAAVVAKYAQLEEKYKKTIEHNRLYSLTVRELDVSLKSARSAGENLSAEINQLKEEFKRRADSLIVEKTYSMYSMRRKILEEAKTGIIDIDAKTVKAKELELATKNGLPAQSDALGSSDYGYEFSKTKEVLEGDDAEDQAGENVEQSAEPTPGNTYTSLPLDFRDAEA</sequence>
<dbReference type="KEGG" id="nta:107776587"/>
<name>A0A1S3YIW9_TOBAC</name>
<gene>
    <name evidence="2" type="primary">LOC107776587</name>
</gene>
<protein>
    <submittedName>
        <fullName evidence="2">Uncharacterized protein</fullName>
    </submittedName>
</protein>
<dbReference type="AlphaFoldDB" id="A0A1S3YIW9"/>
<feature type="region of interest" description="Disordered" evidence="1">
    <location>
        <begin position="76"/>
        <end position="120"/>
    </location>
</feature>
<accession>A0A1S3YIW9</accession>
<evidence type="ECO:0000313" key="2">
    <source>
        <dbReference type="RefSeq" id="XP_016451988.1"/>
    </source>
</evidence>
<evidence type="ECO:0000256" key="1">
    <source>
        <dbReference type="SAM" id="MobiDB-lite"/>
    </source>
</evidence>
<organism evidence="2">
    <name type="scientific">Nicotiana tabacum</name>
    <name type="common">Common tobacco</name>
    <dbReference type="NCBI Taxonomy" id="4097"/>
    <lineage>
        <taxon>Eukaryota</taxon>
        <taxon>Viridiplantae</taxon>
        <taxon>Streptophyta</taxon>
        <taxon>Embryophyta</taxon>
        <taxon>Tracheophyta</taxon>
        <taxon>Spermatophyta</taxon>
        <taxon>Magnoliopsida</taxon>
        <taxon>eudicotyledons</taxon>
        <taxon>Gunneridae</taxon>
        <taxon>Pentapetalae</taxon>
        <taxon>asterids</taxon>
        <taxon>lamiids</taxon>
        <taxon>Solanales</taxon>
        <taxon>Solanaceae</taxon>
        <taxon>Nicotianoideae</taxon>
        <taxon>Nicotianeae</taxon>
        <taxon>Nicotiana</taxon>
    </lineage>
</organism>
<dbReference type="RefSeq" id="XP_016451988.1">
    <property type="nucleotide sequence ID" value="XM_016596502.1"/>
</dbReference>
<dbReference type="PaxDb" id="4097-A0A1S3YIW9"/>
<feature type="region of interest" description="Disordered" evidence="1">
    <location>
        <begin position="360"/>
        <end position="402"/>
    </location>
</feature>
<reference evidence="2" key="1">
    <citation type="submission" date="2025-08" db="UniProtKB">
        <authorList>
            <consortium name="RefSeq"/>
        </authorList>
    </citation>
    <scope>IDENTIFICATION</scope>
</reference>
<feature type="compositionally biased region" description="Low complexity" evidence="1">
    <location>
        <begin position="93"/>
        <end position="115"/>
    </location>
</feature>